<feature type="transmembrane region" description="Helical" evidence="8">
    <location>
        <begin position="12"/>
        <end position="34"/>
    </location>
</feature>
<dbReference type="EMBL" id="LKHV01000008">
    <property type="protein sequence ID" value="KRG18225.1"/>
    <property type="molecule type" value="Genomic_DNA"/>
</dbReference>
<dbReference type="GO" id="GO:0055085">
    <property type="term" value="P:transmembrane transport"/>
    <property type="evidence" value="ECO:0007669"/>
    <property type="project" value="InterPro"/>
</dbReference>
<evidence type="ECO:0000313" key="12">
    <source>
        <dbReference type="Proteomes" id="UP000051494"/>
    </source>
</evidence>
<dbReference type="RefSeq" id="WP_057624754.1">
    <property type="nucleotide sequence ID" value="NZ_LKHV02000001.1"/>
</dbReference>
<keyword evidence="7 8" id="KW-0472">Membrane</keyword>
<evidence type="ECO:0000313" key="10">
    <source>
        <dbReference type="EMBL" id="KRG18225.1"/>
    </source>
</evidence>
<comment type="subcellular location">
    <subcellularLocation>
        <location evidence="1 8">Cell membrane</location>
        <topology evidence="1 8">Multi-pass membrane protein</topology>
    </subcellularLocation>
</comment>
<evidence type="ECO:0000256" key="6">
    <source>
        <dbReference type="ARBA" id="ARBA00022989"/>
    </source>
</evidence>
<evidence type="ECO:0000256" key="1">
    <source>
        <dbReference type="ARBA" id="ARBA00004651"/>
    </source>
</evidence>
<evidence type="ECO:0000256" key="2">
    <source>
        <dbReference type="ARBA" id="ARBA00007069"/>
    </source>
</evidence>
<dbReference type="OrthoDB" id="9807047at2"/>
<dbReference type="PANTHER" id="PTHR42929">
    <property type="entry name" value="INNER MEMBRANE ABC TRANSPORTER PERMEASE PROTEIN YDCU-RELATED-RELATED"/>
    <property type="match status" value="1"/>
</dbReference>
<keyword evidence="6 8" id="KW-1133">Transmembrane helix</keyword>
<evidence type="ECO:0000313" key="11">
    <source>
        <dbReference type="EMBL" id="MCS5708660.1"/>
    </source>
</evidence>
<keyword evidence="4" id="KW-1003">Cell membrane</keyword>
<dbReference type="AlphaFoldDB" id="A0A0Q9YP60"/>
<dbReference type="Gene3D" id="1.10.3720.10">
    <property type="entry name" value="MetI-like"/>
    <property type="match status" value="1"/>
</dbReference>
<keyword evidence="3 8" id="KW-0813">Transport</keyword>
<keyword evidence="5 8" id="KW-0812">Transmembrane</keyword>
<evidence type="ECO:0000256" key="5">
    <source>
        <dbReference type="ARBA" id="ARBA00022692"/>
    </source>
</evidence>
<keyword evidence="12" id="KW-1185">Reference proteome</keyword>
<dbReference type="PATRIC" id="fig|1590042.3.peg.1694"/>
<dbReference type="InterPro" id="IPR000515">
    <property type="entry name" value="MetI-like"/>
</dbReference>
<evidence type="ECO:0000256" key="4">
    <source>
        <dbReference type="ARBA" id="ARBA00022475"/>
    </source>
</evidence>
<feature type="transmembrane region" description="Helical" evidence="8">
    <location>
        <begin position="67"/>
        <end position="88"/>
    </location>
</feature>
<dbReference type="SUPFAM" id="SSF161098">
    <property type="entry name" value="MetI-like"/>
    <property type="match status" value="1"/>
</dbReference>
<protein>
    <submittedName>
        <fullName evidence="11">ABC transporter permease subunit</fullName>
    </submittedName>
    <submittedName>
        <fullName evidence="10">Spermidine/putrescine transport system permease protein PotB</fullName>
    </submittedName>
</protein>
<accession>A0A0Q9YP60</accession>
<feature type="transmembrane region" description="Helical" evidence="8">
    <location>
        <begin position="252"/>
        <end position="271"/>
    </location>
</feature>
<proteinExistence type="inferred from homology"/>
<reference evidence="11" key="2">
    <citation type="journal article" date="2016" name="Genome Announc.">
        <title>Draft Genome Sequences of Two Novel Amoeba-Resistant Intranuclear Bacteria, 'Candidatus Berkiella cookevillensis' and 'Candidatus Berkiella aquae'.</title>
        <authorList>
            <person name="Mehari Y.T."/>
            <person name="Arivett B.A."/>
            <person name="Farone A.L."/>
            <person name="Gunderson J.H."/>
            <person name="Farone M.B."/>
        </authorList>
    </citation>
    <scope>NUCLEOTIDE SEQUENCE</scope>
    <source>
        <strain evidence="11">CC99</strain>
    </source>
</reference>
<feature type="transmembrane region" description="Helical" evidence="8">
    <location>
        <begin position="100"/>
        <end position="122"/>
    </location>
</feature>
<comment type="similarity">
    <text evidence="2">Belongs to the binding-protein-dependent transport system permease family. CysTW subfamily.</text>
</comment>
<dbReference type="Proteomes" id="UP000051494">
    <property type="component" value="Unassembled WGS sequence"/>
</dbReference>
<dbReference type="InterPro" id="IPR035906">
    <property type="entry name" value="MetI-like_sf"/>
</dbReference>
<evidence type="ECO:0000256" key="7">
    <source>
        <dbReference type="ARBA" id="ARBA00023136"/>
    </source>
</evidence>
<feature type="transmembrane region" description="Helical" evidence="8">
    <location>
        <begin position="196"/>
        <end position="222"/>
    </location>
</feature>
<comment type="caution">
    <text evidence="10">The sequence shown here is derived from an EMBL/GenBank/DDBJ whole genome shotgun (WGS) entry which is preliminary data.</text>
</comment>
<dbReference type="EMBL" id="LKHV02000001">
    <property type="protein sequence ID" value="MCS5708660.1"/>
    <property type="molecule type" value="Genomic_DNA"/>
</dbReference>
<dbReference type="PANTHER" id="PTHR42929:SF1">
    <property type="entry name" value="INNER MEMBRANE ABC TRANSPORTER PERMEASE PROTEIN YDCU-RELATED"/>
    <property type="match status" value="1"/>
</dbReference>
<dbReference type="STRING" id="437022.CC99x_01667"/>
<dbReference type="PROSITE" id="PS50928">
    <property type="entry name" value="ABC_TM1"/>
    <property type="match status" value="1"/>
</dbReference>
<gene>
    <name evidence="10" type="primary">potB</name>
    <name evidence="11" type="ORF">CC99x_007035</name>
    <name evidence="10" type="ORF">CC99x_01667</name>
</gene>
<evidence type="ECO:0000256" key="3">
    <source>
        <dbReference type="ARBA" id="ARBA00022448"/>
    </source>
</evidence>
<reference evidence="10" key="1">
    <citation type="submission" date="2015-09" db="EMBL/GenBank/DDBJ databases">
        <title>Draft Genome Sequences of Two Novel Amoeba-resistant Intranuclear Bacteria, Candidatus Berkiella cookevillensis and Candidatus Berkiella aquae.</title>
        <authorList>
            <person name="Mehari Y.T."/>
            <person name="Arivett B.A."/>
            <person name="Farone A.L."/>
            <person name="Gunderson J.H."/>
            <person name="Farone M.B."/>
        </authorList>
    </citation>
    <scope>NUCLEOTIDE SEQUENCE [LARGE SCALE GENOMIC DNA]</scope>
    <source>
        <strain evidence="10">CC99</strain>
    </source>
</reference>
<dbReference type="CDD" id="cd06261">
    <property type="entry name" value="TM_PBP2"/>
    <property type="match status" value="1"/>
</dbReference>
<reference evidence="11" key="3">
    <citation type="submission" date="2021-06" db="EMBL/GenBank/DDBJ databases">
        <title>Genomic Description and Analysis of Intracellular Bacteria, Candidatus Berkiella cookevillensis and Candidatus Berkiella aquae.</title>
        <authorList>
            <person name="Kidane D.T."/>
            <person name="Mehari Y.T."/>
            <person name="Rice F.C."/>
            <person name="Arivett B.A."/>
            <person name="Farone A.L."/>
            <person name="Berk S.G."/>
            <person name="Farone M.B."/>
        </authorList>
    </citation>
    <scope>NUCLEOTIDE SEQUENCE</scope>
    <source>
        <strain evidence="11">CC99</strain>
    </source>
</reference>
<feature type="domain" description="ABC transmembrane type-1" evidence="9">
    <location>
        <begin position="63"/>
        <end position="269"/>
    </location>
</feature>
<feature type="transmembrane region" description="Helical" evidence="8">
    <location>
        <begin position="142"/>
        <end position="168"/>
    </location>
</feature>
<dbReference type="GO" id="GO:0005886">
    <property type="term" value="C:plasma membrane"/>
    <property type="evidence" value="ECO:0007669"/>
    <property type="project" value="UniProtKB-SubCell"/>
</dbReference>
<evidence type="ECO:0000256" key="8">
    <source>
        <dbReference type="RuleBase" id="RU363032"/>
    </source>
</evidence>
<dbReference type="Pfam" id="PF00528">
    <property type="entry name" value="BPD_transp_1"/>
    <property type="match status" value="1"/>
</dbReference>
<sequence>MKDKFRFFSISLISGWLLVFSLFSFILMLVISFLKDDPEHLAFTQFTLQNYKDLLDPIFLKIFFKSFYVAFLVTLVCLLLGYPFAYIISRLPAKLKNYALLLLLLPFWTSSVVRTYAMMSLLKAKGLLNSLLISLGLIQEPLQILFSNTAVGIGLVYNLLPFMILPIYSHLERFDFSLIEAAKDLGASKFTIFSKIVIPLSLPGIIGGIALVFLPAMTLFYISDLLGGAKALLLGNLIEDQFLTENNWPRGAATNIMLTLIMGAGLAIYWLKGKKRINYESVV</sequence>
<name>A0A0Q9YP60_9GAMM</name>
<evidence type="ECO:0000259" key="9">
    <source>
        <dbReference type="PROSITE" id="PS50928"/>
    </source>
</evidence>
<organism evidence="10">
    <name type="scientific">Candidatus Berkiella cookevillensis</name>
    <dbReference type="NCBI Taxonomy" id="437022"/>
    <lineage>
        <taxon>Bacteria</taxon>
        <taxon>Pseudomonadati</taxon>
        <taxon>Pseudomonadota</taxon>
        <taxon>Gammaproteobacteria</taxon>
        <taxon>Candidatus Berkiellales</taxon>
        <taxon>Candidatus Berkiellaceae</taxon>
        <taxon>Candidatus Berkiella</taxon>
    </lineage>
</organism>